<evidence type="ECO:0000313" key="4">
    <source>
        <dbReference type="Proteomes" id="UP001430848"/>
    </source>
</evidence>
<dbReference type="EMBL" id="JAKNSF020000019">
    <property type="protein sequence ID" value="KAK7732706.1"/>
    <property type="molecule type" value="Genomic_DNA"/>
</dbReference>
<gene>
    <name evidence="3" type="ORF">SLS63_004961</name>
</gene>
<sequence length="812" mass="89937">MPKKRAPPQPLDEDVDEQLWVREEAVWRCAEVSRSGRVCGKVLASLQGLKDHVLRRHCGRPIPTAPRNVWFYYLPEPNYYRLPLFNVRKIRQMGMMSDSPDVNPPDANVRPRQENTKSSCATKSPLISDLDYPQPSTSPSYTPGVEGSSSPSGSEYEPIESNAEDASMTDGGDTSSSSELGAPSPSPTARVVQHGADPVGITCENGADYNATLENSETMNVSFLIGSDNCGTLTDPRVSSPSHDPDDSCGSLGPDSDSSSDSDGDEPDDEDAATLLWTSMVRKTVLVEILNEQAMRAIQRYIDQWSSRPADKTDDRTVGEHIGPRANQPQPSKRRKTPKATKASTPTRPQAIAATTRTRSRKRAGATDAPLPEIPATPQTHTPGPGGDSSNDTDDELPRPKRRKTRQRPEIPETPQLSTPRPEGDRDGDTVSRSAPATVTRWARKGYKDPLPTYKKINTSKKESGMQLRGIEWLTSDGRRRALEMVDELLGRWGVTRSHEASCILVPKEWKECDVATLMIHFTVQKAPKIPSRDTAGNKRIDLKIGDHHCKLARASAWFSEDKWPRTGIELDNFMEIGPFERHDGSHRCSQGFCIVPSHATFDTIDENDGRAGCAAEAQDLRKQKKPIPRHCDRHNPPCFLQLAALTTLEACLVQFSVFRRASGLADDDWAPDISCPKAHSRYGTFETSLPLSFSDVDADPAHLLIAKRIGIAGRFPKPDLECVLCDKAEGAVFAPKGVVDIWIHVIYGHKDVPTKKRLEAITEYAKRWDTYWSQNRTYCAKSDPTSKKLKQATAPDFSWEDVAAWGLKPYN</sequence>
<evidence type="ECO:0000256" key="1">
    <source>
        <dbReference type="SAM" id="MobiDB-lite"/>
    </source>
</evidence>
<organism evidence="3 4">
    <name type="scientific">Diaporthe eres</name>
    <name type="common">Phomopsis oblonga</name>
    <dbReference type="NCBI Taxonomy" id="83184"/>
    <lineage>
        <taxon>Eukaryota</taxon>
        <taxon>Fungi</taxon>
        <taxon>Dikarya</taxon>
        <taxon>Ascomycota</taxon>
        <taxon>Pezizomycotina</taxon>
        <taxon>Sordariomycetes</taxon>
        <taxon>Sordariomycetidae</taxon>
        <taxon>Diaporthales</taxon>
        <taxon>Diaporthaceae</taxon>
        <taxon>Diaporthe</taxon>
        <taxon>Diaporthe eres species complex</taxon>
    </lineage>
</organism>
<dbReference type="Proteomes" id="UP001430848">
    <property type="component" value="Unassembled WGS sequence"/>
</dbReference>
<feature type="compositionally biased region" description="Low complexity" evidence="1">
    <location>
        <begin position="132"/>
        <end position="161"/>
    </location>
</feature>
<proteinExistence type="predicted"/>
<name>A0ABR1PD09_DIAER</name>
<comment type="caution">
    <text evidence="3">The sequence shown here is derived from an EMBL/GenBank/DDBJ whole genome shotgun (WGS) entry which is preliminary data.</text>
</comment>
<protein>
    <recommendedName>
        <fullName evidence="2">Zinc-binding loop region of homing endonuclease domain-containing protein</fullName>
    </recommendedName>
</protein>
<feature type="region of interest" description="Disordered" evidence="1">
    <location>
        <begin position="96"/>
        <end position="192"/>
    </location>
</feature>
<feature type="compositionally biased region" description="Basic and acidic residues" evidence="1">
    <location>
        <begin position="309"/>
        <end position="323"/>
    </location>
</feature>
<dbReference type="InterPro" id="IPR008704">
    <property type="entry name" value="Endonuclease_Zinc-binding_loop"/>
</dbReference>
<feature type="compositionally biased region" description="Low complexity" evidence="1">
    <location>
        <begin position="340"/>
        <end position="357"/>
    </location>
</feature>
<dbReference type="Pfam" id="PF05551">
    <property type="entry name" value="zf-His_Me_endon"/>
    <property type="match status" value="1"/>
</dbReference>
<evidence type="ECO:0000259" key="2">
    <source>
        <dbReference type="Pfam" id="PF05551"/>
    </source>
</evidence>
<feature type="compositionally biased region" description="Acidic residues" evidence="1">
    <location>
        <begin position="258"/>
        <end position="272"/>
    </location>
</feature>
<keyword evidence="4" id="KW-1185">Reference proteome</keyword>
<feature type="region of interest" description="Disordered" evidence="1">
    <location>
        <begin position="234"/>
        <end position="274"/>
    </location>
</feature>
<evidence type="ECO:0000313" key="3">
    <source>
        <dbReference type="EMBL" id="KAK7732706.1"/>
    </source>
</evidence>
<reference evidence="3 4" key="1">
    <citation type="submission" date="2024-02" db="EMBL/GenBank/DDBJ databases">
        <title>De novo assembly and annotation of 12 fungi associated with fruit tree decline syndrome in Ontario, Canada.</title>
        <authorList>
            <person name="Sulman M."/>
            <person name="Ellouze W."/>
            <person name="Ilyukhin E."/>
        </authorList>
    </citation>
    <scope>NUCLEOTIDE SEQUENCE [LARGE SCALE GENOMIC DNA]</scope>
    <source>
        <strain evidence="3 4">M169</strain>
    </source>
</reference>
<feature type="compositionally biased region" description="Low complexity" evidence="1">
    <location>
        <begin position="248"/>
        <end position="257"/>
    </location>
</feature>
<feature type="domain" description="Zinc-binding loop region of homing endonuclease" evidence="2">
    <location>
        <begin position="584"/>
        <end position="645"/>
    </location>
</feature>
<feature type="region of interest" description="Disordered" evidence="1">
    <location>
        <begin position="308"/>
        <end position="444"/>
    </location>
</feature>
<feature type="compositionally biased region" description="Low complexity" evidence="1">
    <location>
        <begin position="169"/>
        <end position="183"/>
    </location>
</feature>
<accession>A0ABR1PD09</accession>